<dbReference type="Proteomes" id="UP001165960">
    <property type="component" value="Unassembled WGS sequence"/>
</dbReference>
<dbReference type="EMBL" id="QTSX02004297">
    <property type="protein sequence ID" value="KAJ9066286.1"/>
    <property type="molecule type" value="Genomic_DNA"/>
</dbReference>
<proteinExistence type="predicted"/>
<gene>
    <name evidence="1" type="ORF">DSO57_1010924</name>
</gene>
<sequence>MKSFIKISLIPALFQIGYAKQAQTNSTAPIKGSYIVTLKSSTNDKEFDEHLDKVRNQIGKDQHSSGKNEINYVYRDLLKGYSAEFTNDVLAEVKAMPEVNAIEKDQVVKVSSVQEKSSWGLARLSSDDRLSRNFKYWSYTHDPDAGEGVDVYVIDSGIQIDHPNFEGRAKWGKNFVNDIDTDENGHGTHVAGIIGSKTYGVAKKSTLFAVKVLNPESNDKVSRIIAGVSWAIQNRRKGQGCVINISMGDLQSNTMNDAMAAAVGLGCVVVAAAGNDNEDACNISPASEPKVITVGASSIHDTRASFSNWGKCLDVFAPGEYIFSTTKQGGARHEFGTSMAAAHVSGLAANVMSKTKNYNSSYVKNYIIEHSKSGVLKNVGEGSPNLLVSNIGLV</sequence>
<keyword evidence="2" id="KW-1185">Reference proteome</keyword>
<evidence type="ECO:0000313" key="1">
    <source>
        <dbReference type="EMBL" id="KAJ9066286.1"/>
    </source>
</evidence>
<accession>A0ACC2SV86</accession>
<evidence type="ECO:0000313" key="2">
    <source>
        <dbReference type="Proteomes" id="UP001165960"/>
    </source>
</evidence>
<name>A0ACC2SV86_9FUNG</name>
<comment type="caution">
    <text evidence="1">The sequence shown here is derived from an EMBL/GenBank/DDBJ whole genome shotgun (WGS) entry which is preliminary data.</text>
</comment>
<reference evidence="1" key="1">
    <citation type="submission" date="2022-04" db="EMBL/GenBank/DDBJ databases">
        <title>Genome of the entomopathogenic fungus Entomophthora muscae.</title>
        <authorList>
            <person name="Elya C."/>
            <person name="Lovett B.R."/>
            <person name="Lee E."/>
            <person name="Macias A.M."/>
            <person name="Hajek A.E."/>
            <person name="De Bivort B.L."/>
            <person name="Kasson M.T."/>
            <person name="De Fine Licht H.H."/>
            <person name="Stajich J.E."/>
        </authorList>
    </citation>
    <scope>NUCLEOTIDE SEQUENCE</scope>
    <source>
        <strain evidence="1">Berkeley</strain>
    </source>
</reference>
<organism evidence="1 2">
    <name type="scientific">Entomophthora muscae</name>
    <dbReference type="NCBI Taxonomy" id="34485"/>
    <lineage>
        <taxon>Eukaryota</taxon>
        <taxon>Fungi</taxon>
        <taxon>Fungi incertae sedis</taxon>
        <taxon>Zoopagomycota</taxon>
        <taxon>Entomophthoromycotina</taxon>
        <taxon>Entomophthoromycetes</taxon>
        <taxon>Entomophthorales</taxon>
        <taxon>Entomophthoraceae</taxon>
        <taxon>Entomophthora</taxon>
    </lineage>
</organism>
<protein>
    <submittedName>
        <fullName evidence="1">Uncharacterized protein</fullName>
    </submittedName>
</protein>